<dbReference type="EMBL" id="JANBUJ010000557">
    <property type="protein sequence ID" value="KAJ2771323.1"/>
    <property type="molecule type" value="Genomic_DNA"/>
</dbReference>
<sequence>MAVLRIKFLVVLPLAALLIVSSYLLLAGVPPHLRQLMAGQNAGLAAPQAKVAPAKIAYFLPVAGFTDSKWLRMNTVLSKAVKVCDTSTLKQVANKTAADMACDITLDNKSGWANLCSKTKLLFDHLCTLEDYGVGSSEFIVKIDDDTMADPDLEKYIATTMGGKNVYFGSLRGFPSAMAGTHTWFEGQFYGFSARLMKQVCACKRPECSGKVGEDEWTGAMLTKCNIVKEDVQIPEGYVYHREYSVPRVSVKFQRYF</sequence>
<name>A0ACC1K1C3_9FUNG</name>
<keyword evidence="2" id="KW-1185">Reference proteome</keyword>
<gene>
    <name evidence="1" type="ORF">IWQ57_002265</name>
</gene>
<evidence type="ECO:0000313" key="1">
    <source>
        <dbReference type="EMBL" id="KAJ2771323.1"/>
    </source>
</evidence>
<comment type="caution">
    <text evidence="1">The sequence shown here is derived from an EMBL/GenBank/DDBJ whole genome shotgun (WGS) entry which is preliminary data.</text>
</comment>
<organism evidence="1 2">
    <name type="scientific">Coemansia nantahalensis</name>
    <dbReference type="NCBI Taxonomy" id="2789366"/>
    <lineage>
        <taxon>Eukaryota</taxon>
        <taxon>Fungi</taxon>
        <taxon>Fungi incertae sedis</taxon>
        <taxon>Zoopagomycota</taxon>
        <taxon>Kickxellomycotina</taxon>
        <taxon>Kickxellomycetes</taxon>
        <taxon>Kickxellales</taxon>
        <taxon>Kickxellaceae</taxon>
        <taxon>Coemansia</taxon>
    </lineage>
</organism>
<evidence type="ECO:0000313" key="2">
    <source>
        <dbReference type="Proteomes" id="UP001140234"/>
    </source>
</evidence>
<accession>A0ACC1K1C3</accession>
<reference evidence="1" key="1">
    <citation type="submission" date="2022-07" db="EMBL/GenBank/DDBJ databases">
        <title>Phylogenomic reconstructions and comparative analyses of Kickxellomycotina fungi.</title>
        <authorList>
            <person name="Reynolds N.K."/>
            <person name="Stajich J.E."/>
            <person name="Barry K."/>
            <person name="Grigoriev I.V."/>
            <person name="Crous P."/>
            <person name="Smith M.E."/>
        </authorList>
    </citation>
    <scope>NUCLEOTIDE SEQUENCE</scope>
    <source>
        <strain evidence="1">CBS 109366</strain>
    </source>
</reference>
<dbReference type="Proteomes" id="UP001140234">
    <property type="component" value="Unassembled WGS sequence"/>
</dbReference>
<protein>
    <submittedName>
        <fullName evidence="1">Uncharacterized protein</fullName>
    </submittedName>
</protein>
<proteinExistence type="predicted"/>